<keyword evidence="2" id="KW-1185">Reference proteome</keyword>
<organism evidence="1 2">
    <name type="scientific">Youngiibacter fragilis 232.1</name>
    <dbReference type="NCBI Taxonomy" id="994573"/>
    <lineage>
        <taxon>Bacteria</taxon>
        <taxon>Bacillati</taxon>
        <taxon>Bacillota</taxon>
        <taxon>Clostridia</taxon>
        <taxon>Eubacteriales</taxon>
        <taxon>Clostridiaceae</taxon>
        <taxon>Youngiibacter</taxon>
    </lineage>
</organism>
<dbReference type="NCBIfam" id="NF041239">
    <property type="entry name" value="Moor_selen_rel"/>
    <property type="match status" value="1"/>
</dbReference>
<protein>
    <submittedName>
        <fullName evidence="1">Uncharacterized protein</fullName>
    </submittedName>
</protein>
<dbReference type="RefSeq" id="WP_023386160.1">
    <property type="nucleotide sequence ID" value="NZ_AXUN02000233.1"/>
</dbReference>
<sequence length="91" mass="9968">MTSEAREFIVSKGGACYVNEGGIHGCCTGAAPILTAYVGAPKDITRFTLVEVDGIKVYVDRKYVGRNPVRISLDNIIMIKRLYAEARVTED</sequence>
<gene>
    <name evidence="1" type="ORF">T472_0219310</name>
</gene>
<dbReference type="STRING" id="994573.T472_0219310"/>
<evidence type="ECO:0000313" key="2">
    <source>
        <dbReference type="Proteomes" id="UP000017747"/>
    </source>
</evidence>
<comment type="caution">
    <text evidence="1">The sequence shown here is derived from an EMBL/GenBank/DDBJ whole genome shotgun (WGS) entry which is preliminary data.</text>
</comment>
<accession>V7HYD1</accession>
<reference evidence="1 2" key="1">
    <citation type="journal article" date="2014" name="Genome Announc.">
        <title>Genome Sequence of Youngiibacter fragilis, the Type Strain of the Genus Youngiibacter.</title>
        <authorList>
            <person name="Wawrik C.B."/>
            <person name="Callaghan A.V."/>
            <person name="Stamps B.W."/>
            <person name="Wawrik B."/>
        </authorList>
    </citation>
    <scope>NUCLEOTIDE SEQUENCE [LARGE SCALE GENOMIC DNA]</scope>
    <source>
        <strain evidence="1 2">232.1</strain>
    </source>
</reference>
<dbReference type="InterPro" id="IPR049744">
    <property type="entry name" value="CC/Se_fam"/>
</dbReference>
<dbReference type="AlphaFoldDB" id="V7HYD1"/>
<dbReference type="EMBL" id="AXUN02000233">
    <property type="protein sequence ID" value="ETA78990.1"/>
    <property type="molecule type" value="Genomic_DNA"/>
</dbReference>
<evidence type="ECO:0000313" key="1">
    <source>
        <dbReference type="EMBL" id="ETA78990.1"/>
    </source>
</evidence>
<dbReference type="Proteomes" id="UP000017747">
    <property type="component" value="Unassembled WGS sequence"/>
</dbReference>
<dbReference type="eggNOG" id="ENOG50325CH">
    <property type="taxonomic scope" value="Bacteria"/>
</dbReference>
<name>V7HYD1_9CLOT</name>
<proteinExistence type="predicted"/>